<dbReference type="InterPro" id="IPR003148">
    <property type="entry name" value="RCK_N"/>
</dbReference>
<keyword evidence="3" id="KW-0633">Potassium transport</keyword>
<protein>
    <recommendedName>
        <fullName evidence="1">Trk system potassium uptake protein TrkA</fullName>
    </recommendedName>
</protein>
<dbReference type="SUPFAM" id="SSF51735">
    <property type="entry name" value="NAD(P)-binding Rossmann-fold domains"/>
    <property type="match status" value="2"/>
</dbReference>
<name>A0A7X2TGN2_9FIRM</name>
<keyword evidence="4" id="KW-0630">Potassium</keyword>
<evidence type="ECO:0000256" key="2">
    <source>
        <dbReference type="ARBA" id="ARBA00022448"/>
    </source>
</evidence>
<dbReference type="EMBL" id="VUMN01000031">
    <property type="protein sequence ID" value="MSS59405.1"/>
    <property type="molecule type" value="Genomic_DNA"/>
</dbReference>
<reference evidence="9 10" key="1">
    <citation type="submission" date="2019-08" db="EMBL/GenBank/DDBJ databases">
        <title>In-depth cultivation of the pig gut microbiome towards novel bacterial diversity and tailored functional studies.</title>
        <authorList>
            <person name="Wylensek D."/>
            <person name="Hitch T.C.A."/>
            <person name="Clavel T."/>
        </authorList>
    </citation>
    <scope>NUCLEOTIDE SEQUENCE [LARGE SCALE GENOMIC DNA]</scope>
    <source>
        <strain evidence="9 10">Oil+RF-744-GAM-WT-6</strain>
    </source>
</reference>
<evidence type="ECO:0000259" key="8">
    <source>
        <dbReference type="PROSITE" id="PS51202"/>
    </source>
</evidence>
<organism evidence="9 10">
    <name type="scientific">Stecheria intestinalis</name>
    <dbReference type="NCBI Taxonomy" id="2606630"/>
    <lineage>
        <taxon>Bacteria</taxon>
        <taxon>Bacillati</taxon>
        <taxon>Bacillota</taxon>
        <taxon>Erysipelotrichia</taxon>
        <taxon>Erysipelotrichales</taxon>
        <taxon>Erysipelotrichaceae</taxon>
        <taxon>Stecheria</taxon>
    </lineage>
</organism>
<feature type="domain" description="RCK N-terminal" evidence="7">
    <location>
        <begin position="1"/>
        <end position="118"/>
    </location>
</feature>
<sequence>MKIIIAGGGKIGSTLTAQLSAEGHEITVVDRKAEVLENIMESYDVIAVQGNSASMDVLEQADVQEANLLIAATDTDEVNLLSCMTAHGMNPELHTIGRIRNPEYRRQAFEMRDVFALNMAINPERQAAHEIARLLKYPGFLKIDTFAKGNVEIVELRIDAKSPLNHAKLSSLSQIVHTKVLICAVSRNGECYMPDGNFILQEGDLIFVTAATDHLSILLRNMGIIARKAKRVLIAGGGRISYYLVEELARTGMACTVIEQNPARCRELAALLPSAVIVEGDASSQDFLNSEGIDDSDALVTLTGLDELNIVIALYAHTRNVAQVVTKVSHAENNLILDSLHVGSVISPKELASNNIVRYVRAMQNKEGAAITIHSIAGGKAEAIEFLVDADTRHVGQPLREVKTRSDVLIVSVSRGDQTIIADGSTVYQEGDTLVVVTNRTSTIRSLNDIFED</sequence>
<evidence type="ECO:0000313" key="9">
    <source>
        <dbReference type="EMBL" id="MSS59405.1"/>
    </source>
</evidence>
<dbReference type="SUPFAM" id="SSF116726">
    <property type="entry name" value="TrkA C-terminal domain-like"/>
    <property type="match status" value="2"/>
</dbReference>
<dbReference type="Pfam" id="PF02254">
    <property type="entry name" value="TrkA_N"/>
    <property type="match status" value="2"/>
</dbReference>
<comment type="caution">
    <text evidence="9">The sequence shown here is derived from an EMBL/GenBank/DDBJ whole genome shotgun (WGS) entry which is preliminary data.</text>
</comment>
<dbReference type="PANTHER" id="PTHR43833">
    <property type="entry name" value="POTASSIUM CHANNEL PROTEIN 2-RELATED-RELATED"/>
    <property type="match status" value="1"/>
</dbReference>
<dbReference type="GO" id="GO:0015079">
    <property type="term" value="F:potassium ion transmembrane transporter activity"/>
    <property type="evidence" value="ECO:0007669"/>
    <property type="project" value="InterPro"/>
</dbReference>
<dbReference type="RefSeq" id="WP_154505631.1">
    <property type="nucleotide sequence ID" value="NZ_VUMN01000031.1"/>
</dbReference>
<evidence type="ECO:0000256" key="3">
    <source>
        <dbReference type="ARBA" id="ARBA00022538"/>
    </source>
</evidence>
<evidence type="ECO:0000313" key="10">
    <source>
        <dbReference type="Proteomes" id="UP000461880"/>
    </source>
</evidence>
<dbReference type="InterPro" id="IPR050721">
    <property type="entry name" value="Trk_Ktr_HKT_K-transport"/>
</dbReference>
<dbReference type="Gene3D" id="3.40.50.720">
    <property type="entry name" value="NAD(P)-binding Rossmann-like Domain"/>
    <property type="match status" value="2"/>
</dbReference>
<evidence type="ECO:0000256" key="4">
    <source>
        <dbReference type="ARBA" id="ARBA00022958"/>
    </source>
</evidence>
<gene>
    <name evidence="9" type="primary">trkA</name>
    <name evidence="9" type="ORF">FYJ51_10940</name>
</gene>
<feature type="domain" description="RCK C-terminal" evidence="8">
    <location>
        <begin position="371"/>
        <end position="453"/>
    </location>
</feature>
<keyword evidence="5" id="KW-0520">NAD</keyword>
<proteinExistence type="predicted"/>
<dbReference type="PANTHER" id="PTHR43833:SF5">
    <property type="entry name" value="TRK SYSTEM POTASSIUM UPTAKE PROTEIN TRKA"/>
    <property type="match status" value="1"/>
</dbReference>
<dbReference type="PROSITE" id="PS51202">
    <property type="entry name" value="RCK_C"/>
    <property type="match status" value="2"/>
</dbReference>
<dbReference type="Proteomes" id="UP000461880">
    <property type="component" value="Unassembled WGS sequence"/>
</dbReference>
<dbReference type="GO" id="GO:0005886">
    <property type="term" value="C:plasma membrane"/>
    <property type="evidence" value="ECO:0007669"/>
    <property type="project" value="InterPro"/>
</dbReference>
<dbReference type="InterPro" id="IPR036291">
    <property type="entry name" value="NAD(P)-bd_dom_sf"/>
</dbReference>
<dbReference type="NCBIfam" id="NF007039">
    <property type="entry name" value="PRK09496.3-2"/>
    <property type="match status" value="1"/>
</dbReference>
<evidence type="ECO:0000256" key="1">
    <source>
        <dbReference type="ARBA" id="ARBA00017378"/>
    </source>
</evidence>
<dbReference type="InterPro" id="IPR006036">
    <property type="entry name" value="K_uptake_TrkA"/>
</dbReference>
<dbReference type="PRINTS" id="PR00335">
    <property type="entry name" value="KUPTAKETRKA"/>
</dbReference>
<evidence type="ECO:0000259" key="7">
    <source>
        <dbReference type="PROSITE" id="PS51201"/>
    </source>
</evidence>
<feature type="domain" description="RCK C-terminal" evidence="8">
    <location>
        <begin position="141"/>
        <end position="224"/>
    </location>
</feature>
<dbReference type="AlphaFoldDB" id="A0A7X2TGN2"/>
<feature type="domain" description="RCK N-terminal" evidence="7">
    <location>
        <begin position="229"/>
        <end position="348"/>
    </location>
</feature>
<keyword evidence="6" id="KW-0406">Ion transport</keyword>
<accession>A0A7X2TGN2</accession>
<evidence type="ECO:0000256" key="6">
    <source>
        <dbReference type="ARBA" id="ARBA00023065"/>
    </source>
</evidence>
<dbReference type="InterPro" id="IPR006037">
    <property type="entry name" value="RCK_C"/>
</dbReference>
<keyword evidence="10" id="KW-1185">Reference proteome</keyword>
<dbReference type="Gene3D" id="3.30.70.1450">
    <property type="entry name" value="Regulator of K+ conductance, C-terminal domain"/>
    <property type="match status" value="2"/>
</dbReference>
<dbReference type="PROSITE" id="PS51201">
    <property type="entry name" value="RCK_N"/>
    <property type="match status" value="2"/>
</dbReference>
<keyword evidence="2" id="KW-0813">Transport</keyword>
<dbReference type="NCBIfam" id="NF007033">
    <property type="entry name" value="PRK09496.1-5"/>
    <property type="match status" value="1"/>
</dbReference>
<evidence type="ECO:0000256" key="5">
    <source>
        <dbReference type="ARBA" id="ARBA00023027"/>
    </source>
</evidence>
<dbReference type="InterPro" id="IPR036721">
    <property type="entry name" value="RCK_C_sf"/>
</dbReference>
<dbReference type="Pfam" id="PF02080">
    <property type="entry name" value="TrkA_C"/>
    <property type="match status" value="2"/>
</dbReference>